<name>A0ABD3MQ18_9STRA</name>
<comment type="caution">
    <text evidence="5">The sequence shown here is derived from an EMBL/GenBank/DDBJ whole genome shotgun (WGS) entry which is preliminary data.</text>
</comment>
<feature type="compositionally biased region" description="Basic and acidic residues" evidence="2">
    <location>
        <begin position="60"/>
        <end position="74"/>
    </location>
</feature>
<feature type="domain" description="Sialate O-acetylesterase" evidence="4">
    <location>
        <begin position="130"/>
        <end position="398"/>
    </location>
</feature>
<dbReference type="EMBL" id="JALLAZ020001760">
    <property type="protein sequence ID" value="KAL3764993.1"/>
    <property type="molecule type" value="Genomic_DNA"/>
</dbReference>
<evidence type="ECO:0000313" key="6">
    <source>
        <dbReference type="Proteomes" id="UP001530315"/>
    </source>
</evidence>
<evidence type="ECO:0000259" key="4">
    <source>
        <dbReference type="Pfam" id="PF03629"/>
    </source>
</evidence>
<keyword evidence="3" id="KW-0472">Membrane</keyword>
<dbReference type="SUPFAM" id="SSF52266">
    <property type="entry name" value="SGNH hydrolase"/>
    <property type="match status" value="1"/>
</dbReference>
<feature type="compositionally biased region" description="Basic and acidic residues" evidence="2">
    <location>
        <begin position="1"/>
        <end position="19"/>
    </location>
</feature>
<dbReference type="Gene3D" id="3.40.50.1110">
    <property type="entry name" value="SGNH hydrolase"/>
    <property type="match status" value="1"/>
</dbReference>
<keyword evidence="6" id="KW-1185">Reference proteome</keyword>
<feature type="transmembrane region" description="Helical" evidence="3">
    <location>
        <begin position="83"/>
        <end position="103"/>
    </location>
</feature>
<dbReference type="GO" id="GO:0016787">
    <property type="term" value="F:hydrolase activity"/>
    <property type="evidence" value="ECO:0007669"/>
    <property type="project" value="UniProtKB-KW"/>
</dbReference>
<evidence type="ECO:0000256" key="3">
    <source>
        <dbReference type="SAM" id="Phobius"/>
    </source>
</evidence>
<organism evidence="5 6">
    <name type="scientific">Stephanodiscus triporus</name>
    <dbReference type="NCBI Taxonomy" id="2934178"/>
    <lineage>
        <taxon>Eukaryota</taxon>
        <taxon>Sar</taxon>
        <taxon>Stramenopiles</taxon>
        <taxon>Ochrophyta</taxon>
        <taxon>Bacillariophyta</taxon>
        <taxon>Coscinodiscophyceae</taxon>
        <taxon>Thalassiosirophycidae</taxon>
        <taxon>Stephanodiscales</taxon>
        <taxon>Stephanodiscaceae</taxon>
        <taxon>Stephanodiscus</taxon>
    </lineage>
</organism>
<dbReference type="AlphaFoldDB" id="A0ABD3MQ18"/>
<dbReference type="Proteomes" id="UP001530315">
    <property type="component" value="Unassembled WGS sequence"/>
</dbReference>
<dbReference type="InterPro" id="IPR005181">
    <property type="entry name" value="SASA"/>
</dbReference>
<proteinExistence type="predicted"/>
<gene>
    <name evidence="5" type="ORF">ACHAW5_001843</name>
</gene>
<keyword evidence="3" id="KW-0812">Transmembrane</keyword>
<feature type="region of interest" description="Disordered" evidence="2">
    <location>
        <begin position="1"/>
        <end position="23"/>
    </location>
</feature>
<evidence type="ECO:0000256" key="1">
    <source>
        <dbReference type="ARBA" id="ARBA00022801"/>
    </source>
</evidence>
<feature type="region of interest" description="Disordered" evidence="2">
    <location>
        <begin position="54"/>
        <end position="74"/>
    </location>
</feature>
<dbReference type="InterPro" id="IPR036514">
    <property type="entry name" value="SGNH_hydro_sf"/>
</dbReference>
<dbReference type="PANTHER" id="PTHR31988:SF19">
    <property type="entry name" value="9-O-ACETYL-N-ACETYLNEURAMINIC ACID DEACETYLASE-RELATED"/>
    <property type="match status" value="1"/>
</dbReference>
<sequence length="525" mass="57286">MDSEDLNEHYRSPLLRDEVAPTASHAETKSWSLISSLMNSSLSEFSASSIFDAPSSGARRVGDVEEDPPRDARGRCERIPTMTFIAVFMVVFTVVLFLAAAFMPDTANRAANATAPAPTTPKFPSKPMPLRVYLLAGQSNMEGHASVKTIEYIGDDPETAPLLERIIGPNGKPRDASNVWIAYYTDRDDDRTANGEVFGKLATGYGYRSDPAKDNGMIGPEYAFGLALDRAVSNDIGQQNDRGEGGGGPVLIIKTAWGGKSLDYDFRSPSSGPLPRDKIDAESGGTVANVGHYYRLMIAYAKEVLSDPGRVCPAYDPSVGYEIAGFVWFQGWNDMVDYRYYAGKSGKERDYARYSDMLASFVRDVRTDLGAPDLPFVIGVMGVDGDHANENELLFREAEAAPASLPEFVGNVVAVRTASFWDDRLGAVDKKKAEVADLARRLDDRDPSGPNADGHMTVEDQRRYVADYKSKLISPDEEALLKRGASAPGYHYLGCAKIFAQIGEAFAEAMLQMERAASAQLRKEA</sequence>
<dbReference type="PANTHER" id="PTHR31988">
    <property type="entry name" value="ESTERASE, PUTATIVE (DUF303)-RELATED"/>
    <property type="match status" value="1"/>
</dbReference>
<accession>A0ABD3MQ18</accession>
<protein>
    <recommendedName>
        <fullName evidence="4">Sialate O-acetylesterase domain-containing protein</fullName>
    </recommendedName>
</protein>
<evidence type="ECO:0000313" key="5">
    <source>
        <dbReference type="EMBL" id="KAL3764993.1"/>
    </source>
</evidence>
<dbReference type="InterPro" id="IPR052940">
    <property type="entry name" value="Carb_Esterase_6"/>
</dbReference>
<reference evidence="5 6" key="1">
    <citation type="submission" date="2024-10" db="EMBL/GenBank/DDBJ databases">
        <title>Updated reference genomes for cyclostephanoid diatoms.</title>
        <authorList>
            <person name="Roberts W.R."/>
            <person name="Alverson A.J."/>
        </authorList>
    </citation>
    <scope>NUCLEOTIDE SEQUENCE [LARGE SCALE GENOMIC DNA]</scope>
    <source>
        <strain evidence="5 6">AJA276-08</strain>
    </source>
</reference>
<keyword evidence="1" id="KW-0378">Hydrolase</keyword>
<evidence type="ECO:0000256" key="2">
    <source>
        <dbReference type="SAM" id="MobiDB-lite"/>
    </source>
</evidence>
<dbReference type="Pfam" id="PF03629">
    <property type="entry name" value="SASA"/>
    <property type="match status" value="1"/>
</dbReference>
<keyword evidence="3" id="KW-1133">Transmembrane helix</keyword>